<dbReference type="EMBL" id="ACFU01000028">
    <property type="protein sequence ID" value="EEF13086.1"/>
    <property type="molecule type" value="Genomic_DNA"/>
</dbReference>
<name>B9D4I4_CAMRE</name>
<comment type="caution">
    <text evidence="1">The sequence shown here is derived from an EMBL/GenBank/DDBJ whole genome shotgun (WGS) entry which is preliminary data.</text>
</comment>
<dbReference type="AlphaFoldDB" id="B9D4I4"/>
<organism evidence="1 2">
    <name type="scientific">Campylobacter rectus RM3267</name>
    <dbReference type="NCBI Taxonomy" id="553218"/>
    <lineage>
        <taxon>Bacteria</taxon>
        <taxon>Pseudomonadati</taxon>
        <taxon>Campylobacterota</taxon>
        <taxon>Epsilonproteobacteria</taxon>
        <taxon>Campylobacterales</taxon>
        <taxon>Campylobacteraceae</taxon>
        <taxon>Campylobacter</taxon>
    </lineage>
</organism>
<gene>
    <name evidence="1" type="ORF">CAMRE0001_2040</name>
</gene>
<proteinExistence type="predicted"/>
<accession>B9D4I4</accession>
<protein>
    <submittedName>
        <fullName evidence="1">Uncharacterized protein</fullName>
    </submittedName>
</protein>
<evidence type="ECO:0000313" key="1">
    <source>
        <dbReference type="EMBL" id="EEF13086.1"/>
    </source>
</evidence>
<sequence>MIQNLFKFMHSDRANFEQNPKILDKFLFKFILSVCKIFYLELQILAKNTFKLSHRLCVRICSRVQNLVKFICENFENYCLFFDRKCRILGEKLFKFTDGICVDFRCEAQILHCKAFKLMSGVCGSQKPDENYFKILRNVCVYAYFKVQNPFKFRGYRAAQISALKFTCDSPVFSIIRAQNLSKNRSALRLKFVRDFA</sequence>
<dbReference type="STRING" id="553218.CAMRE0001_2040"/>
<keyword evidence="2" id="KW-1185">Reference proteome</keyword>
<dbReference type="Proteomes" id="UP000003082">
    <property type="component" value="Unassembled WGS sequence"/>
</dbReference>
<evidence type="ECO:0000313" key="2">
    <source>
        <dbReference type="Proteomes" id="UP000003082"/>
    </source>
</evidence>
<reference evidence="1 2" key="1">
    <citation type="submission" date="2008-08" db="EMBL/GenBank/DDBJ databases">
        <authorList>
            <person name="Madupu R."/>
            <person name="Durkin A.S."/>
            <person name="Torralba M."/>
            <person name="Methe B."/>
            <person name="Sutton G.G."/>
            <person name="Strausberg R.L."/>
            <person name="Nelson K.E."/>
        </authorList>
    </citation>
    <scope>NUCLEOTIDE SEQUENCE [LARGE SCALE GENOMIC DNA]</scope>
    <source>
        <strain evidence="1 2">RM3267</strain>
    </source>
</reference>